<keyword evidence="5" id="KW-0378">Hydrolase</keyword>
<evidence type="ECO:0000256" key="4">
    <source>
        <dbReference type="ARBA" id="ARBA00013078"/>
    </source>
</evidence>
<accession>A0A8A4TR40</accession>
<sequence length="247" mass="28269">MVSGSAPKSFPLPENASERFDLIVFDLDDTLLDTWGQLVRPAAREACVAMIEAGLDGGLEDVIRVRERLFRDDPRGDLYGRLARHFGIRDANRHRAETVSRAGSRAYFDREVEPHIRPFEGVVALLTECHRRFELHLVTSGTPSTQRRKVEILEFEAFFQEIHFVNSPEGETKRDRLAAILERSAVRPERAFCVGDRPDREIRDGNQLGMTTCRVHYGEFQHLTPLHPLEHADHVVDHVCEIRPILE</sequence>
<keyword evidence="6" id="KW-1185">Reference proteome</keyword>
<dbReference type="InterPro" id="IPR036412">
    <property type="entry name" value="HAD-like_sf"/>
</dbReference>
<dbReference type="Proteomes" id="UP000663929">
    <property type="component" value="Chromosome"/>
</dbReference>
<dbReference type="Gene3D" id="1.10.150.520">
    <property type="match status" value="1"/>
</dbReference>
<evidence type="ECO:0000256" key="3">
    <source>
        <dbReference type="ARBA" id="ARBA00006171"/>
    </source>
</evidence>
<dbReference type="EC" id="3.1.3.18" evidence="4"/>
<evidence type="ECO:0000313" key="5">
    <source>
        <dbReference type="EMBL" id="QTD52439.1"/>
    </source>
</evidence>
<proteinExistence type="inferred from homology"/>
<organism evidence="5 6">
    <name type="scientific">Sulfidibacter corallicola</name>
    <dbReference type="NCBI Taxonomy" id="2818388"/>
    <lineage>
        <taxon>Bacteria</taxon>
        <taxon>Pseudomonadati</taxon>
        <taxon>Acidobacteriota</taxon>
        <taxon>Holophagae</taxon>
        <taxon>Acanthopleuribacterales</taxon>
        <taxon>Acanthopleuribacteraceae</taxon>
        <taxon>Sulfidibacter</taxon>
    </lineage>
</organism>
<protein>
    <recommendedName>
        <fullName evidence="4">phosphoglycolate phosphatase</fullName>
        <ecNumber evidence="4">3.1.3.18</ecNumber>
    </recommendedName>
</protein>
<name>A0A8A4TR40_SULCO</name>
<evidence type="ECO:0000256" key="1">
    <source>
        <dbReference type="ARBA" id="ARBA00000830"/>
    </source>
</evidence>
<dbReference type="PANTHER" id="PTHR43434:SF1">
    <property type="entry name" value="PHOSPHOGLYCOLATE PHOSPHATASE"/>
    <property type="match status" value="1"/>
</dbReference>
<dbReference type="GO" id="GO:0006281">
    <property type="term" value="P:DNA repair"/>
    <property type="evidence" value="ECO:0007669"/>
    <property type="project" value="TreeGrafter"/>
</dbReference>
<comment type="catalytic activity">
    <reaction evidence="1">
        <text>2-phosphoglycolate + H2O = glycolate + phosphate</text>
        <dbReference type="Rhea" id="RHEA:14369"/>
        <dbReference type="ChEBI" id="CHEBI:15377"/>
        <dbReference type="ChEBI" id="CHEBI:29805"/>
        <dbReference type="ChEBI" id="CHEBI:43474"/>
        <dbReference type="ChEBI" id="CHEBI:58033"/>
        <dbReference type="EC" id="3.1.3.18"/>
    </reaction>
</comment>
<gene>
    <name evidence="5" type="ORF">J3U87_08195</name>
</gene>
<dbReference type="SFLD" id="SFLDS00003">
    <property type="entry name" value="Haloacid_Dehalogenase"/>
    <property type="match status" value="1"/>
</dbReference>
<comment type="similarity">
    <text evidence="3">Belongs to the HAD-like hydrolase superfamily. CbbY/CbbZ/Gph/YieH family.</text>
</comment>
<dbReference type="AlphaFoldDB" id="A0A8A4TR40"/>
<dbReference type="KEGG" id="scor:J3U87_08195"/>
<dbReference type="SFLD" id="SFLDG01129">
    <property type="entry name" value="C1.5:_HAD__Beta-PGM__Phosphata"/>
    <property type="match status" value="1"/>
</dbReference>
<dbReference type="InterPro" id="IPR023214">
    <property type="entry name" value="HAD_sf"/>
</dbReference>
<evidence type="ECO:0000313" key="6">
    <source>
        <dbReference type="Proteomes" id="UP000663929"/>
    </source>
</evidence>
<dbReference type="RefSeq" id="WP_237382548.1">
    <property type="nucleotide sequence ID" value="NZ_CP071793.1"/>
</dbReference>
<dbReference type="EMBL" id="CP071793">
    <property type="protein sequence ID" value="QTD52439.1"/>
    <property type="molecule type" value="Genomic_DNA"/>
</dbReference>
<comment type="pathway">
    <text evidence="2">Organic acid metabolism; glycolate biosynthesis; glycolate from 2-phosphoglycolate: step 1/1.</text>
</comment>
<dbReference type="PANTHER" id="PTHR43434">
    <property type="entry name" value="PHOSPHOGLYCOLATE PHOSPHATASE"/>
    <property type="match status" value="1"/>
</dbReference>
<dbReference type="SUPFAM" id="SSF56784">
    <property type="entry name" value="HAD-like"/>
    <property type="match status" value="1"/>
</dbReference>
<dbReference type="InterPro" id="IPR050155">
    <property type="entry name" value="HAD-like_hydrolase_sf"/>
</dbReference>
<reference evidence="5" key="1">
    <citation type="submission" date="2021-03" db="EMBL/GenBank/DDBJ databases">
        <title>Acanthopleuribacteraceae sp. M133.</title>
        <authorList>
            <person name="Wang G."/>
        </authorList>
    </citation>
    <scope>NUCLEOTIDE SEQUENCE</scope>
    <source>
        <strain evidence="5">M133</strain>
    </source>
</reference>
<dbReference type="Pfam" id="PF00702">
    <property type="entry name" value="Hydrolase"/>
    <property type="match status" value="1"/>
</dbReference>
<dbReference type="Gene3D" id="3.40.50.1000">
    <property type="entry name" value="HAD superfamily/HAD-like"/>
    <property type="match status" value="1"/>
</dbReference>
<evidence type="ECO:0000256" key="2">
    <source>
        <dbReference type="ARBA" id="ARBA00004818"/>
    </source>
</evidence>
<dbReference type="GO" id="GO:0008967">
    <property type="term" value="F:phosphoglycolate phosphatase activity"/>
    <property type="evidence" value="ECO:0007669"/>
    <property type="project" value="UniProtKB-EC"/>
</dbReference>